<dbReference type="GO" id="GO:0000976">
    <property type="term" value="F:transcription cis-regulatory region binding"/>
    <property type="evidence" value="ECO:0007669"/>
    <property type="project" value="TreeGrafter"/>
</dbReference>
<dbReference type="SMART" id="SM00354">
    <property type="entry name" value="HTH_LACI"/>
    <property type="match status" value="1"/>
</dbReference>
<keyword evidence="3" id="KW-0804">Transcription</keyword>
<dbReference type="AlphaFoldDB" id="A0A547P9V8"/>
<reference evidence="5 6" key="1">
    <citation type="submission" date="2019-06" db="EMBL/GenBank/DDBJ databases">
        <title>Erythrobacter insulae sp. nov., isolated from a tidal flat.</title>
        <authorList>
            <person name="Yoon J.-H."/>
        </authorList>
    </citation>
    <scope>NUCLEOTIDE SEQUENCE [LARGE SCALE GENOMIC DNA]</scope>
    <source>
        <strain evidence="5 6">JBTF-M21</strain>
    </source>
</reference>
<organism evidence="5 6">
    <name type="scientific">Erythrobacter insulae</name>
    <dbReference type="NCBI Taxonomy" id="2584124"/>
    <lineage>
        <taxon>Bacteria</taxon>
        <taxon>Pseudomonadati</taxon>
        <taxon>Pseudomonadota</taxon>
        <taxon>Alphaproteobacteria</taxon>
        <taxon>Sphingomonadales</taxon>
        <taxon>Erythrobacteraceae</taxon>
        <taxon>Erythrobacter/Porphyrobacter group</taxon>
        <taxon>Erythrobacter</taxon>
    </lineage>
</organism>
<keyword evidence="1" id="KW-0805">Transcription regulation</keyword>
<keyword evidence="6" id="KW-1185">Reference proteome</keyword>
<dbReference type="CDD" id="cd01392">
    <property type="entry name" value="HTH_LacI"/>
    <property type="match status" value="1"/>
</dbReference>
<proteinExistence type="predicted"/>
<dbReference type="Pfam" id="PF13377">
    <property type="entry name" value="Peripla_BP_3"/>
    <property type="match status" value="1"/>
</dbReference>
<dbReference type="Gene3D" id="1.10.260.40">
    <property type="entry name" value="lambda repressor-like DNA-binding domains"/>
    <property type="match status" value="1"/>
</dbReference>
<evidence type="ECO:0000313" key="6">
    <source>
        <dbReference type="Proteomes" id="UP000316343"/>
    </source>
</evidence>
<dbReference type="EMBL" id="VHJK01000001">
    <property type="protein sequence ID" value="TRD10933.1"/>
    <property type="molecule type" value="Genomic_DNA"/>
</dbReference>
<dbReference type="PROSITE" id="PS00356">
    <property type="entry name" value="HTH_LACI_1"/>
    <property type="match status" value="1"/>
</dbReference>
<dbReference type="PROSITE" id="PS50932">
    <property type="entry name" value="HTH_LACI_2"/>
    <property type="match status" value="1"/>
</dbReference>
<feature type="domain" description="HTH lacI-type" evidence="4">
    <location>
        <begin position="17"/>
        <end position="71"/>
    </location>
</feature>
<dbReference type="SUPFAM" id="SSF53822">
    <property type="entry name" value="Periplasmic binding protein-like I"/>
    <property type="match status" value="1"/>
</dbReference>
<evidence type="ECO:0000256" key="3">
    <source>
        <dbReference type="ARBA" id="ARBA00023163"/>
    </source>
</evidence>
<protein>
    <submittedName>
        <fullName evidence="5">LacI family transcriptional regulator</fullName>
    </submittedName>
</protein>
<dbReference type="PANTHER" id="PTHR30146">
    <property type="entry name" value="LACI-RELATED TRANSCRIPTIONAL REPRESSOR"/>
    <property type="match status" value="1"/>
</dbReference>
<dbReference type="InterPro" id="IPR010982">
    <property type="entry name" value="Lambda_DNA-bd_dom_sf"/>
</dbReference>
<dbReference type="PANTHER" id="PTHR30146:SF120">
    <property type="entry name" value="ALANINE RACEMASE"/>
    <property type="match status" value="1"/>
</dbReference>
<gene>
    <name evidence="5" type="ORF">FGU71_03040</name>
</gene>
<dbReference type="InterPro" id="IPR028082">
    <property type="entry name" value="Peripla_BP_I"/>
</dbReference>
<accession>A0A547P9V8</accession>
<dbReference type="OrthoDB" id="8433438at2"/>
<dbReference type="GO" id="GO:0003700">
    <property type="term" value="F:DNA-binding transcription factor activity"/>
    <property type="evidence" value="ECO:0007669"/>
    <property type="project" value="TreeGrafter"/>
</dbReference>
<dbReference type="Pfam" id="PF00356">
    <property type="entry name" value="LacI"/>
    <property type="match status" value="1"/>
</dbReference>
<evidence type="ECO:0000256" key="2">
    <source>
        <dbReference type="ARBA" id="ARBA00023125"/>
    </source>
</evidence>
<sequence length="345" mass="37560">MADTDDQNGAESAAKVRTLADLARIAGVSAGTVSRALAGNSLVNTKTREKIEAIAREHGFRPNQMASKLRRQKTGVIGVAIPLGHDVRQQISDTFFMTLLGYLADELTEKAYDLMLRRVIPARDEDWLDHFIGSGMIDGVIVIGQSDQFERIEDVADGYLPMVVWGNHQEGQRHCVVGSNNRLGGKLATERLIASGAKSLAFLGDTQPIEFAARYAGAKEVAAKMGVPIRALPTHLSPERTGEEIAQHLREIEGKVDGIFAATDTIAVTCLKELRERRMEVPGQIKIVGFDDLPISSQTMPPLTTVRQDIAAGAKGLVDLLLRRLEGEDTESLVLPPHLIVRETA</sequence>
<name>A0A547P9V8_9SPHN</name>
<comment type="caution">
    <text evidence="5">The sequence shown here is derived from an EMBL/GenBank/DDBJ whole genome shotgun (WGS) entry which is preliminary data.</text>
</comment>
<dbReference type="InterPro" id="IPR000843">
    <property type="entry name" value="HTH_LacI"/>
</dbReference>
<keyword evidence="2" id="KW-0238">DNA-binding</keyword>
<evidence type="ECO:0000259" key="4">
    <source>
        <dbReference type="PROSITE" id="PS50932"/>
    </source>
</evidence>
<dbReference type="RefSeq" id="WP_142787195.1">
    <property type="nucleotide sequence ID" value="NZ_VHJK01000001.1"/>
</dbReference>
<dbReference type="Gene3D" id="3.40.50.2300">
    <property type="match status" value="2"/>
</dbReference>
<dbReference type="SUPFAM" id="SSF47413">
    <property type="entry name" value="lambda repressor-like DNA-binding domains"/>
    <property type="match status" value="1"/>
</dbReference>
<dbReference type="Proteomes" id="UP000316343">
    <property type="component" value="Unassembled WGS sequence"/>
</dbReference>
<evidence type="ECO:0000256" key="1">
    <source>
        <dbReference type="ARBA" id="ARBA00023015"/>
    </source>
</evidence>
<dbReference type="InterPro" id="IPR046335">
    <property type="entry name" value="LacI/GalR-like_sensor"/>
</dbReference>
<evidence type="ECO:0000313" key="5">
    <source>
        <dbReference type="EMBL" id="TRD10933.1"/>
    </source>
</evidence>